<feature type="transmembrane region" description="Helical" evidence="1">
    <location>
        <begin position="7"/>
        <end position="27"/>
    </location>
</feature>
<keyword evidence="1" id="KW-1133">Transmembrane helix</keyword>
<dbReference type="Proteomes" id="UP000197679">
    <property type="component" value="Chromosome"/>
</dbReference>
<keyword evidence="1" id="KW-0472">Membrane</keyword>
<evidence type="ECO:0000313" key="2">
    <source>
        <dbReference type="EMBL" id="ASI13590.1"/>
    </source>
</evidence>
<name>A0A218NM89_9ARCH</name>
<dbReference type="GeneID" id="33313817"/>
<dbReference type="KEGG" id="marh:Mia14_0259"/>
<evidence type="ECO:0000256" key="1">
    <source>
        <dbReference type="SAM" id="Phobius"/>
    </source>
</evidence>
<proteinExistence type="predicted"/>
<accession>A0A218NM89</accession>
<dbReference type="AlphaFoldDB" id="A0A218NM89"/>
<evidence type="ECO:0000313" key="3">
    <source>
        <dbReference type="Proteomes" id="UP000197679"/>
    </source>
</evidence>
<protein>
    <submittedName>
        <fullName evidence="2">Uncharacterized protein</fullName>
    </submittedName>
</protein>
<sequence length="429" mass="48627">MKIQTTIEFIIILAAISSLIVVALSVYNGISSDAKETFNAVLSSAVNQSNSALYNNQSQTFEISYYLNSTLPYNMSSLGYIEILSQAPIKILNVSYTTNDGYIDLDKGLKNTTVNGFSIDEFYYIPNRTGLSKIQFNFKIKYKNNTVHKNISINTSVYNILKYSKSEYTVSININNSSVTYPIENKNKIYKFNIKTHCSAMNNGVELPINEQCGNASYDLFIFSNYCFYDQNAESRVICIYKDYNNLSLLSLSNNESKLSYNGKFKFNAPNISIYSNFSSSNYRSLNFDSSGYPSGYYGKLELAGAHASSDNYSNQLLYRNGSLWRINSSSAEDFYVQKAELNSLLAFYNGTGVDGKQWEYISENINAYNESIPKSSQPFEQDNCGLSYHLNYKCKNIPIKFSNITAEIKNYNIENETVIYGNYTINLR</sequence>
<keyword evidence="1" id="KW-0812">Transmembrane</keyword>
<dbReference type="RefSeq" id="WP_088819753.1">
    <property type="nucleotide sequence ID" value="NZ_CP019964.1"/>
</dbReference>
<reference evidence="2 3" key="1">
    <citation type="journal article" date="2017" name="Nat. Commun.">
        <title>'ARMAN' archaea depend on association with euryarchaeal host in culture and in situ.</title>
        <authorList>
            <person name="Golyshina O."/>
            <person name="Toshchakov S."/>
            <person name="Makarova K."/>
            <person name="Gavrilov S."/>
            <person name="Korzhenkov A."/>
            <person name="La Cono V."/>
            <person name="Arcadi E."/>
            <person name="Nechitaylo T."/>
            <person name="Ferrer M."/>
            <person name="Kublanov I."/>
            <person name="Wolf Y."/>
            <person name="Yakimov M."/>
            <person name="Golyshin P."/>
            <person name="Slesarev A."/>
            <person name="Kozyavkin S."/>
        </authorList>
    </citation>
    <scope>NUCLEOTIDE SEQUENCE [LARGE SCALE GENOMIC DNA]</scope>
    <source>
        <strain evidence="2 3">Mia14</strain>
    </source>
</reference>
<keyword evidence="3" id="KW-1185">Reference proteome</keyword>
<organism evidence="2 3">
    <name type="scientific">Candidatus Mancarchaeum acidiphilum</name>
    <dbReference type="NCBI Taxonomy" id="1920749"/>
    <lineage>
        <taxon>Archaea</taxon>
        <taxon>Candidatus Micrarchaeota</taxon>
        <taxon>Candidatus Mancarchaeum</taxon>
    </lineage>
</organism>
<gene>
    <name evidence="2" type="ORF">Mia14_0259</name>
</gene>
<dbReference type="EMBL" id="CP019964">
    <property type="protein sequence ID" value="ASI13590.1"/>
    <property type="molecule type" value="Genomic_DNA"/>
</dbReference>